<dbReference type="SUPFAM" id="SSF55729">
    <property type="entry name" value="Acyl-CoA N-acyltransferases (Nat)"/>
    <property type="match status" value="1"/>
</dbReference>
<dbReference type="CDD" id="cd04301">
    <property type="entry name" value="NAT_SF"/>
    <property type="match status" value="1"/>
</dbReference>
<dbReference type="Gene3D" id="3.40.630.30">
    <property type="match status" value="1"/>
</dbReference>
<dbReference type="OrthoDB" id="2744543at2759"/>
<comment type="caution">
    <text evidence="3">The sequence shown here is derived from an EMBL/GenBank/DDBJ whole genome shotgun (WGS) entry which is preliminary data.</text>
</comment>
<evidence type="ECO:0000313" key="3">
    <source>
        <dbReference type="EMBL" id="KAJ5097796.1"/>
    </source>
</evidence>
<evidence type="ECO:0000313" key="2">
    <source>
        <dbReference type="EMBL" id="KAJ5081051.1"/>
    </source>
</evidence>
<feature type="domain" description="N-acetyltransferase" evidence="1">
    <location>
        <begin position="3"/>
        <end position="200"/>
    </location>
</feature>
<evidence type="ECO:0000259" key="1">
    <source>
        <dbReference type="PROSITE" id="PS51186"/>
    </source>
</evidence>
<name>A0A9W9FCW7_9EURO</name>
<proteinExistence type="predicted"/>
<evidence type="ECO:0000313" key="4">
    <source>
        <dbReference type="Proteomes" id="UP001149165"/>
    </source>
</evidence>
<dbReference type="PROSITE" id="PS51186">
    <property type="entry name" value="GNAT"/>
    <property type="match status" value="1"/>
</dbReference>
<dbReference type="Proteomes" id="UP001149165">
    <property type="component" value="Unassembled WGS sequence"/>
</dbReference>
<dbReference type="AlphaFoldDB" id="A0A9W9FCW7"/>
<accession>A0A9W9FCW7</accession>
<keyword evidence="4" id="KW-1185">Reference proteome</keyword>
<dbReference type="InterPro" id="IPR016181">
    <property type="entry name" value="Acyl_CoA_acyltransferase"/>
</dbReference>
<reference evidence="3" key="1">
    <citation type="submission" date="2022-11" db="EMBL/GenBank/DDBJ databases">
        <authorList>
            <person name="Petersen C."/>
        </authorList>
    </citation>
    <scope>NUCLEOTIDE SEQUENCE</scope>
    <source>
        <strain evidence="3">IBT 30069</strain>
    </source>
</reference>
<dbReference type="GO" id="GO:0016747">
    <property type="term" value="F:acyltransferase activity, transferring groups other than amino-acyl groups"/>
    <property type="evidence" value="ECO:0007669"/>
    <property type="project" value="InterPro"/>
</dbReference>
<dbReference type="InterPro" id="IPR052523">
    <property type="entry name" value="Trichothecene_AcTrans"/>
</dbReference>
<dbReference type="PANTHER" id="PTHR42791">
    <property type="entry name" value="GNAT FAMILY ACETYLTRANSFERASE"/>
    <property type="match status" value="1"/>
</dbReference>
<dbReference type="PANTHER" id="PTHR42791:SF17">
    <property type="entry name" value="ACETYLTRANSFERASE, GNAT FAMILY FAMILY (AFU_ORTHOLOGUE AFUA_8G05690)"/>
    <property type="match status" value="1"/>
</dbReference>
<sequence>MAFEIHEATSCDAPDLAEVFFSAFSDPFNRAMFPPTPPVRDWVAEHLTNGNNKASEHEVFLKLTDESGAPVAFAKWVRPYHAVADRDRRNEEVHAWPVGSDKALCEKFFGSMAEQHRVIMGEKPHYYLELLCVHSSFQGRGLASKLLKWGLARADEESVEVYLCSSPDGKALYLKNGFQALDTLSLFPEYEQIHMIRPAVH</sequence>
<protein>
    <recommendedName>
        <fullName evidence="1">N-acetyltransferase domain-containing protein</fullName>
    </recommendedName>
</protein>
<gene>
    <name evidence="3" type="ORF">N7456_008517</name>
    <name evidence="2" type="ORF">N7456_013289</name>
</gene>
<dbReference type="EMBL" id="JAPQKH010000005">
    <property type="protein sequence ID" value="KAJ5097796.1"/>
    <property type="molecule type" value="Genomic_DNA"/>
</dbReference>
<reference evidence="3" key="2">
    <citation type="journal article" date="2023" name="IMA Fungus">
        <title>Comparative genomic study of the Penicillium genus elucidates a diverse pangenome and 15 lateral gene transfer events.</title>
        <authorList>
            <person name="Petersen C."/>
            <person name="Sorensen T."/>
            <person name="Nielsen M.R."/>
            <person name="Sondergaard T.E."/>
            <person name="Sorensen J.L."/>
            <person name="Fitzpatrick D.A."/>
            <person name="Frisvad J.C."/>
            <person name="Nielsen K.L."/>
        </authorList>
    </citation>
    <scope>NUCLEOTIDE SEQUENCE</scope>
    <source>
        <strain evidence="3">IBT 30069</strain>
    </source>
</reference>
<dbReference type="Pfam" id="PF00583">
    <property type="entry name" value="Acetyltransf_1"/>
    <property type="match status" value="1"/>
</dbReference>
<organism evidence="3 4">
    <name type="scientific">Penicillium angulare</name>
    <dbReference type="NCBI Taxonomy" id="116970"/>
    <lineage>
        <taxon>Eukaryota</taxon>
        <taxon>Fungi</taxon>
        <taxon>Dikarya</taxon>
        <taxon>Ascomycota</taxon>
        <taxon>Pezizomycotina</taxon>
        <taxon>Eurotiomycetes</taxon>
        <taxon>Eurotiomycetidae</taxon>
        <taxon>Eurotiales</taxon>
        <taxon>Aspergillaceae</taxon>
        <taxon>Penicillium</taxon>
    </lineage>
</organism>
<dbReference type="EMBL" id="JAPQKH010000011">
    <property type="protein sequence ID" value="KAJ5081051.1"/>
    <property type="molecule type" value="Genomic_DNA"/>
</dbReference>
<dbReference type="InterPro" id="IPR000182">
    <property type="entry name" value="GNAT_dom"/>
</dbReference>